<dbReference type="AlphaFoldDB" id="A0A7G9YC21"/>
<reference evidence="1" key="1">
    <citation type="submission" date="2020-06" db="EMBL/GenBank/DDBJ databases">
        <title>Unique genomic features of the anaerobic methanotrophic archaea.</title>
        <authorList>
            <person name="Chadwick G.L."/>
            <person name="Skennerton C.T."/>
            <person name="Laso-Perez R."/>
            <person name="Leu A.O."/>
            <person name="Speth D.R."/>
            <person name="Yu H."/>
            <person name="Morgan-Lang C."/>
            <person name="Hatzenpichler R."/>
            <person name="Goudeau D."/>
            <person name="Malmstrom R."/>
            <person name="Brazelton W.J."/>
            <person name="Woyke T."/>
            <person name="Hallam S.J."/>
            <person name="Tyson G.W."/>
            <person name="Wegener G."/>
            <person name="Boetius A."/>
            <person name="Orphan V."/>
        </authorList>
    </citation>
    <scope>NUCLEOTIDE SEQUENCE</scope>
</reference>
<gene>
    <name evidence="1" type="ORF">NHILIMGA_00001</name>
</gene>
<accession>A0A7G9YC21</accession>
<organism evidence="1">
    <name type="scientific">Candidatus Methanogaster sp. ANME-2c ERB4</name>
    <dbReference type="NCBI Taxonomy" id="2759911"/>
    <lineage>
        <taxon>Archaea</taxon>
        <taxon>Methanobacteriati</taxon>
        <taxon>Methanobacteriota</taxon>
        <taxon>Stenosarchaea group</taxon>
        <taxon>Methanomicrobia</taxon>
        <taxon>Methanosarcinales</taxon>
        <taxon>ANME-2 cluster</taxon>
        <taxon>Candidatus Methanogasteraceae</taxon>
        <taxon>Candidatus Methanogaster</taxon>
    </lineage>
</organism>
<name>A0A7G9YC21_9EURY</name>
<sequence length="107" mass="12090">MHCCIDLWIGTWNHASHPASGCDPIDYTDQPCRDIFCNPWKEESEVDDATAPDFLLVDDCSRVSGQNRNCSGCATSCTIGCAGIEYVCIFQFDTIHDHLIHSFIRFW</sequence>
<evidence type="ECO:0000313" key="1">
    <source>
        <dbReference type="EMBL" id="QNO45555.1"/>
    </source>
</evidence>
<protein>
    <submittedName>
        <fullName evidence="1">Uncharacterized protein</fullName>
    </submittedName>
</protein>
<dbReference type="EMBL" id="MT631132">
    <property type="protein sequence ID" value="QNO45555.1"/>
    <property type="molecule type" value="Genomic_DNA"/>
</dbReference>
<proteinExistence type="predicted"/>